<organism evidence="2 3">
    <name type="scientific">Streptomyces alboflavus</name>
    <dbReference type="NCBI Taxonomy" id="67267"/>
    <lineage>
        <taxon>Bacteria</taxon>
        <taxon>Bacillati</taxon>
        <taxon>Actinomycetota</taxon>
        <taxon>Actinomycetes</taxon>
        <taxon>Kitasatosporales</taxon>
        <taxon>Streptomycetaceae</taxon>
        <taxon>Streptomyces</taxon>
    </lineage>
</organism>
<dbReference type="Proteomes" id="UP000195880">
    <property type="component" value="Chromosome"/>
</dbReference>
<dbReference type="KEGG" id="salf:SMD44_00414"/>
<evidence type="ECO:0000256" key="1">
    <source>
        <dbReference type="SAM" id="MobiDB-lite"/>
    </source>
</evidence>
<dbReference type="AlphaFoldDB" id="A0A1Z1W3L4"/>
<dbReference type="EMBL" id="CP021748">
    <property type="protein sequence ID" value="ARX81016.1"/>
    <property type="molecule type" value="Genomic_DNA"/>
</dbReference>
<protein>
    <recommendedName>
        <fullName evidence="4">DUF4034 domain-containing protein</fullName>
    </recommendedName>
</protein>
<evidence type="ECO:0000313" key="3">
    <source>
        <dbReference type="Proteomes" id="UP000195880"/>
    </source>
</evidence>
<feature type="region of interest" description="Disordered" evidence="1">
    <location>
        <begin position="1"/>
        <end position="21"/>
    </location>
</feature>
<gene>
    <name evidence="2" type="ORF">SMD44_00414</name>
</gene>
<sequence length="320" mass="36408">MTSGRRLGARRNAVGRALDTHPARDDTALRQVLEDASMGRWEGPRDLLTATGANWDRRIFQLQVLAEAGARLRFADTWAEAEPRSPHALALLANVQALRAMIAGRDEGRTLMEDAWHTCADVQRLWPEDVAPLLVMLALLRTHAPDRYTLGHVWEEIKQRDPWNREAHHEVVTYLFARNHGEEGEAMWWAEEQAAVAPPGLPLAVLPLVVLAEAHRSRQERAQDGYGLTIHPWVECPTTDLVLDRWWRHRAPHPHACFADDANYLAHALSFANRHHEAQEVFDAIGPYATTVPWSYCGPATELFKRHRAWAHDPPRGRRR</sequence>
<dbReference type="eggNOG" id="ENOG5032YW5">
    <property type="taxonomic scope" value="Bacteria"/>
</dbReference>
<name>A0A1Z1W3L4_9ACTN</name>
<proteinExistence type="predicted"/>
<keyword evidence="3" id="KW-1185">Reference proteome</keyword>
<reference evidence="2 3" key="1">
    <citation type="submission" date="2017-05" db="EMBL/GenBank/DDBJ databases">
        <title>Streptomyces alboflavus Genome sequencing and assembly.</title>
        <authorList>
            <person name="Wang Y."/>
            <person name="Du B."/>
            <person name="Ding Y."/>
            <person name="Liu H."/>
            <person name="Hou Q."/>
            <person name="Liu K."/>
            <person name="Wang C."/>
            <person name="Yao L."/>
        </authorList>
    </citation>
    <scope>NUCLEOTIDE SEQUENCE [LARGE SCALE GENOMIC DNA]</scope>
    <source>
        <strain evidence="2 3">MDJK44</strain>
    </source>
</reference>
<evidence type="ECO:0008006" key="4">
    <source>
        <dbReference type="Google" id="ProtNLM"/>
    </source>
</evidence>
<evidence type="ECO:0000313" key="2">
    <source>
        <dbReference type="EMBL" id="ARX81016.1"/>
    </source>
</evidence>
<dbReference type="RefSeq" id="WP_030356394.1">
    <property type="nucleotide sequence ID" value="NZ_CP021748.1"/>
</dbReference>
<accession>A0A1Z1W3L4</accession>
<dbReference type="STRING" id="67267.GCA_000716675_00692"/>